<dbReference type="InterPro" id="IPR036116">
    <property type="entry name" value="FN3_sf"/>
</dbReference>
<accession>A0A2Z2NZ53</accession>
<dbReference type="InterPro" id="IPR000757">
    <property type="entry name" value="Beta-glucanase-like"/>
</dbReference>
<evidence type="ECO:0000313" key="5">
    <source>
        <dbReference type="Proteomes" id="UP000250079"/>
    </source>
</evidence>
<keyword evidence="4" id="KW-0326">Glycosidase</keyword>
<dbReference type="EMBL" id="CP018632">
    <property type="protein sequence ID" value="ASJ76732.1"/>
    <property type="molecule type" value="Genomic_DNA"/>
</dbReference>
<dbReference type="CDD" id="cd08023">
    <property type="entry name" value="GH16_laminarinase_like"/>
    <property type="match status" value="1"/>
</dbReference>
<keyword evidence="4" id="KW-0378">Hydrolase</keyword>
<dbReference type="OrthoDB" id="9809583at2"/>
<dbReference type="InterPro" id="IPR013783">
    <property type="entry name" value="Ig-like_fold"/>
</dbReference>
<dbReference type="PROSITE" id="PS51762">
    <property type="entry name" value="GH16_2"/>
    <property type="match status" value="1"/>
</dbReference>
<protein>
    <submittedName>
        <fullName evidence="4">Endo-1,3-1,4-beta-glycanase ExsH</fullName>
        <ecNumber evidence="4">3.2.1.-</ecNumber>
    </submittedName>
</protein>
<comment type="similarity">
    <text evidence="1">Belongs to the glycosyl hydrolase 16 family.</text>
</comment>
<feature type="chain" id="PRO_5016347752" evidence="2">
    <location>
        <begin position="20"/>
        <end position="542"/>
    </location>
</feature>
<dbReference type="PANTHER" id="PTHR10963">
    <property type="entry name" value="GLYCOSYL HYDROLASE-RELATED"/>
    <property type="match status" value="1"/>
</dbReference>
<dbReference type="InterPro" id="IPR013320">
    <property type="entry name" value="ConA-like_dom_sf"/>
</dbReference>
<dbReference type="Pfam" id="PF00722">
    <property type="entry name" value="Glyco_hydro_16"/>
    <property type="match status" value="1"/>
</dbReference>
<evidence type="ECO:0000256" key="1">
    <source>
        <dbReference type="ARBA" id="ARBA00006865"/>
    </source>
</evidence>
<dbReference type="EC" id="3.2.1.-" evidence="4"/>
<dbReference type="AlphaFoldDB" id="A0A2Z2NZ53"/>
<dbReference type="GO" id="GO:0005975">
    <property type="term" value="P:carbohydrate metabolic process"/>
    <property type="evidence" value="ECO:0007669"/>
    <property type="project" value="InterPro"/>
</dbReference>
<keyword evidence="5" id="KW-1185">Reference proteome</keyword>
<reference evidence="4 5" key="1">
    <citation type="submission" date="2016-12" db="EMBL/GenBank/DDBJ databases">
        <authorList>
            <person name="Song W.-J."/>
            <person name="Kurnit D.M."/>
        </authorList>
    </citation>
    <scope>NUCLEOTIDE SEQUENCE [LARGE SCALE GENOMIC DNA]</scope>
    <source>
        <strain evidence="4 5">IMCC3135</strain>
    </source>
</reference>
<dbReference type="GO" id="GO:0004553">
    <property type="term" value="F:hydrolase activity, hydrolyzing O-glycosyl compounds"/>
    <property type="evidence" value="ECO:0007669"/>
    <property type="project" value="InterPro"/>
</dbReference>
<sequence>MSKAHLLLAVTALSSFHVAADTCQAPDTDAPYRLVFEENFDGGGLDRGRWDTEFLWGPGVIINNENQYYVNDGQFGYEPFKVSDGVLSIEAIKAPFDRTLLYLTRSIYSANTVELLWRSPENAASYEIYRDGELQGTARGGSWLERNLRDGIDYAYEVVAKDGNGNALVTAQLTVNTADRPLPGSAPQAFSLGLTSKIYAPRVAELQWQSPNRAARYEIYRNGTLYRSLTGADYKSLYESGLVEGQDYEYRVVAFDNCDEKIIEQNTTLNTGDGTSPAASLDDRLVIRSSIYSESTADIGWNAVRGARRYDIFDNGVFVSNTDGRSLFIDDLVPGVDRKFKVVALDADGTTIDQTTRVLNTADNSFALNRQPYLSGIITSYNSFRFKYGRVEARARMPAGKGLWSAFWLLNAYYKQDQPEDPEIDIIEAIGDRLTTANHAYHYQSDPDGDGFNTDRVSVEMKAQISDFSSSFHTYRVDWEPNLIVWYVDDVETGRVEGEQVSDEQMYLIANLAVGGNYPGPADSTTVFPARFQIDYIRVFQQ</sequence>
<name>A0A2Z2NZ53_9GAMM</name>
<dbReference type="SUPFAM" id="SSF49265">
    <property type="entry name" value="Fibronectin type III"/>
    <property type="match status" value="1"/>
</dbReference>
<dbReference type="PANTHER" id="PTHR10963:SF55">
    <property type="entry name" value="GLYCOSIDE HYDROLASE FAMILY 16 PROTEIN"/>
    <property type="match status" value="1"/>
</dbReference>
<feature type="signal peptide" evidence="2">
    <location>
        <begin position="1"/>
        <end position="19"/>
    </location>
</feature>
<gene>
    <name evidence="4" type="primary">exsH_11</name>
    <name evidence="4" type="ORF">IMCC3135_33440</name>
</gene>
<proteinExistence type="inferred from homology"/>
<dbReference type="InterPro" id="IPR050546">
    <property type="entry name" value="Glycosyl_Hydrlase_16"/>
</dbReference>
<evidence type="ECO:0000313" key="4">
    <source>
        <dbReference type="EMBL" id="ASJ76732.1"/>
    </source>
</evidence>
<dbReference type="RefSeq" id="WP_088921475.1">
    <property type="nucleotide sequence ID" value="NZ_CP018632.1"/>
</dbReference>
<evidence type="ECO:0000259" key="3">
    <source>
        <dbReference type="PROSITE" id="PS51762"/>
    </source>
</evidence>
<dbReference type="KEGG" id="gai:IMCC3135_33440"/>
<keyword evidence="2" id="KW-0732">Signal</keyword>
<organism evidence="4 5">
    <name type="scientific">Granulosicoccus antarcticus IMCC3135</name>
    <dbReference type="NCBI Taxonomy" id="1192854"/>
    <lineage>
        <taxon>Bacteria</taxon>
        <taxon>Pseudomonadati</taxon>
        <taxon>Pseudomonadota</taxon>
        <taxon>Gammaproteobacteria</taxon>
        <taxon>Chromatiales</taxon>
        <taxon>Granulosicoccaceae</taxon>
        <taxon>Granulosicoccus</taxon>
    </lineage>
</organism>
<feature type="domain" description="GH16" evidence="3">
    <location>
        <begin position="312"/>
        <end position="542"/>
    </location>
</feature>
<evidence type="ECO:0000256" key="2">
    <source>
        <dbReference type="SAM" id="SignalP"/>
    </source>
</evidence>
<dbReference type="Gene3D" id="2.60.40.10">
    <property type="entry name" value="Immunoglobulins"/>
    <property type="match status" value="2"/>
</dbReference>
<dbReference type="Gene3D" id="2.60.120.200">
    <property type="match status" value="2"/>
</dbReference>
<dbReference type="Proteomes" id="UP000250079">
    <property type="component" value="Chromosome"/>
</dbReference>
<dbReference type="SUPFAM" id="SSF49899">
    <property type="entry name" value="Concanavalin A-like lectins/glucanases"/>
    <property type="match status" value="2"/>
</dbReference>